<proteinExistence type="predicted"/>
<dbReference type="PROSITE" id="PS50943">
    <property type="entry name" value="HTH_CROC1"/>
    <property type="match status" value="1"/>
</dbReference>
<protein>
    <submittedName>
        <fullName evidence="2">XRE family transcriptional regulator</fullName>
    </submittedName>
</protein>
<gene>
    <name evidence="2" type="ORF">EW093_05025</name>
</gene>
<dbReference type="Pfam" id="PF01381">
    <property type="entry name" value="HTH_3"/>
    <property type="match status" value="1"/>
</dbReference>
<organism evidence="2 3">
    <name type="scientific">Thiospirochaeta perfilievii</name>
    <dbReference type="NCBI Taxonomy" id="252967"/>
    <lineage>
        <taxon>Bacteria</taxon>
        <taxon>Pseudomonadati</taxon>
        <taxon>Spirochaetota</taxon>
        <taxon>Spirochaetia</taxon>
        <taxon>Spirochaetales</taxon>
        <taxon>Spirochaetaceae</taxon>
        <taxon>Thiospirochaeta</taxon>
    </lineage>
</organism>
<dbReference type="EMBL" id="CP035807">
    <property type="protein sequence ID" value="QEN04087.1"/>
    <property type="molecule type" value="Genomic_DNA"/>
</dbReference>
<dbReference type="CDD" id="cd00093">
    <property type="entry name" value="HTH_XRE"/>
    <property type="match status" value="1"/>
</dbReference>
<evidence type="ECO:0000313" key="2">
    <source>
        <dbReference type="EMBL" id="QEN04087.1"/>
    </source>
</evidence>
<feature type="domain" description="HTH cro/C1-type" evidence="1">
    <location>
        <begin position="34"/>
        <end position="87"/>
    </location>
</feature>
<dbReference type="Gene3D" id="1.10.260.40">
    <property type="entry name" value="lambda repressor-like DNA-binding domains"/>
    <property type="match status" value="1"/>
</dbReference>
<name>A0A5C1Q9D8_9SPIO</name>
<dbReference type="SUPFAM" id="SSF47413">
    <property type="entry name" value="lambda repressor-like DNA-binding domains"/>
    <property type="match status" value="1"/>
</dbReference>
<dbReference type="RefSeq" id="WP_149567344.1">
    <property type="nucleotide sequence ID" value="NZ_CP035807.1"/>
</dbReference>
<sequence>MKTFRNHLNTSLENSDFKESFDEEKKFIELALKIHEARELSGLSQLEVSKKAHVTQQQLSKLENGNSCNMMTFLKVCNALGLNLDFNTTLTAS</sequence>
<reference evidence="2 3" key="2">
    <citation type="submission" date="2019-09" db="EMBL/GenBank/DDBJ databases">
        <title>Complete Genome Sequence and Methylome Analysis of free living Spirochaetas.</title>
        <authorList>
            <person name="Leshcheva N."/>
            <person name="Mikheeva N."/>
        </authorList>
    </citation>
    <scope>NUCLEOTIDE SEQUENCE [LARGE SCALE GENOMIC DNA]</scope>
    <source>
        <strain evidence="2 3">P</strain>
    </source>
</reference>
<dbReference type="InterPro" id="IPR001387">
    <property type="entry name" value="Cro/C1-type_HTH"/>
</dbReference>
<dbReference type="InterPro" id="IPR010982">
    <property type="entry name" value="Lambda_DNA-bd_dom_sf"/>
</dbReference>
<dbReference type="AlphaFoldDB" id="A0A5C1Q9D8"/>
<dbReference type="GO" id="GO:0003677">
    <property type="term" value="F:DNA binding"/>
    <property type="evidence" value="ECO:0007669"/>
    <property type="project" value="InterPro"/>
</dbReference>
<keyword evidence="3" id="KW-1185">Reference proteome</keyword>
<accession>A0A5C1Q9D8</accession>
<reference evidence="2 3" key="1">
    <citation type="submission" date="2019-02" db="EMBL/GenBank/DDBJ databases">
        <authorList>
            <person name="Fomenkov A."/>
            <person name="Dubinina G."/>
            <person name="Grabovich M."/>
            <person name="Vincze T."/>
            <person name="Roberts R.J."/>
        </authorList>
    </citation>
    <scope>NUCLEOTIDE SEQUENCE [LARGE SCALE GENOMIC DNA]</scope>
    <source>
        <strain evidence="2 3">P</strain>
    </source>
</reference>
<evidence type="ECO:0000313" key="3">
    <source>
        <dbReference type="Proteomes" id="UP000323824"/>
    </source>
</evidence>
<dbReference type="KEGG" id="sper:EW093_05025"/>
<dbReference type="Proteomes" id="UP000323824">
    <property type="component" value="Chromosome"/>
</dbReference>
<evidence type="ECO:0000259" key="1">
    <source>
        <dbReference type="PROSITE" id="PS50943"/>
    </source>
</evidence>
<dbReference type="OrthoDB" id="332016at2"/>
<dbReference type="SMART" id="SM00530">
    <property type="entry name" value="HTH_XRE"/>
    <property type="match status" value="1"/>
</dbReference>